<evidence type="ECO:0000256" key="1">
    <source>
        <dbReference type="ARBA" id="ARBA00022988"/>
    </source>
</evidence>
<protein>
    <submittedName>
        <fullName evidence="4">Urease accessory protein UreF</fullName>
    </submittedName>
</protein>
<evidence type="ECO:0000256" key="2">
    <source>
        <dbReference type="ARBA" id="ARBA00023186"/>
    </source>
</evidence>
<proteinExistence type="predicted"/>
<evidence type="ECO:0000313" key="4">
    <source>
        <dbReference type="EMBL" id="MFB5266975.1"/>
    </source>
</evidence>
<reference evidence="4 5" key="1">
    <citation type="submission" date="2024-09" db="EMBL/GenBank/DDBJ databases">
        <title>Paenibacillus zeirhizospherea sp. nov., isolated from surface of the maize (Zea mays) roots in a horticulture field, Hungary.</title>
        <authorList>
            <person name="Marton D."/>
            <person name="Farkas M."/>
            <person name="Bedics A."/>
            <person name="Toth E."/>
            <person name="Tancsics A."/>
            <person name="Boka K."/>
            <person name="Maroti G."/>
            <person name="Kriszt B."/>
            <person name="Cserhati M."/>
        </authorList>
    </citation>
    <scope>NUCLEOTIDE SEQUENCE [LARGE SCALE GENOMIC DNA]</scope>
    <source>
        <strain evidence="4 5">KCTC 33519</strain>
    </source>
</reference>
<comment type="caution">
    <text evidence="4">The sequence shown here is derived from an EMBL/GenBank/DDBJ whole genome shotgun (WGS) entry which is preliminary data.</text>
</comment>
<dbReference type="EMBL" id="JBHHMI010000006">
    <property type="protein sequence ID" value="MFB5266975.1"/>
    <property type="molecule type" value="Genomic_DNA"/>
</dbReference>
<dbReference type="PANTHER" id="PTHR33620">
    <property type="entry name" value="UREASE ACCESSORY PROTEIN F"/>
    <property type="match status" value="1"/>
</dbReference>
<feature type="coiled-coil region" evidence="3">
    <location>
        <begin position="166"/>
        <end position="194"/>
    </location>
</feature>
<sequence length="235" mass="26739">MSKNSRLLHYAYVLDPSLPIGSFPFVSELRQHITEGSITALEDVEAYMKCHMHSLMVSMDGMAIKGIYAASKQYDGWRIALIDKMLHAQRTPRDQLSSARISGQRLLKLGKALYPWIDFRDLQKILQRYRAVGTLPTVHAWINFQLGADMEQAVITYLNAAVNACVEEATKQLNETQISKKQALQRIMKDMEQEWENGKDAEPVHSIKPFPAWNLGAAYAVNPLHHNKRMLPTHP</sequence>
<dbReference type="PANTHER" id="PTHR33620:SF1">
    <property type="entry name" value="UREASE ACCESSORY PROTEIN F"/>
    <property type="match status" value="1"/>
</dbReference>
<organism evidence="4 5">
    <name type="scientific">Paenibacillus enshidis</name>
    <dbReference type="NCBI Taxonomy" id="1458439"/>
    <lineage>
        <taxon>Bacteria</taxon>
        <taxon>Bacillati</taxon>
        <taxon>Bacillota</taxon>
        <taxon>Bacilli</taxon>
        <taxon>Bacillales</taxon>
        <taxon>Paenibacillaceae</taxon>
        <taxon>Paenibacillus</taxon>
    </lineage>
</organism>
<dbReference type="Pfam" id="PF01730">
    <property type="entry name" value="UreF"/>
    <property type="match status" value="1"/>
</dbReference>
<accession>A0ABV5ARX8</accession>
<dbReference type="RefSeq" id="WP_375354940.1">
    <property type="nucleotide sequence ID" value="NZ_JBHHMI010000006.1"/>
</dbReference>
<evidence type="ECO:0000313" key="5">
    <source>
        <dbReference type="Proteomes" id="UP001580346"/>
    </source>
</evidence>
<dbReference type="Proteomes" id="UP001580346">
    <property type="component" value="Unassembled WGS sequence"/>
</dbReference>
<evidence type="ECO:0000256" key="3">
    <source>
        <dbReference type="SAM" id="Coils"/>
    </source>
</evidence>
<keyword evidence="5" id="KW-1185">Reference proteome</keyword>
<keyword evidence="3" id="KW-0175">Coiled coil</keyword>
<keyword evidence="1" id="KW-0996">Nickel insertion</keyword>
<gene>
    <name evidence="4" type="ORF">ACE41H_09260</name>
</gene>
<dbReference type="Gene3D" id="1.10.4190.10">
    <property type="entry name" value="Urease accessory protein UreF"/>
    <property type="match status" value="1"/>
</dbReference>
<name>A0ABV5ARX8_9BACL</name>
<keyword evidence="2" id="KW-0143">Chaperone</keyword>
<dbReference type="InterPro" id="IPR038277">
    <property type="entry name" value="UreF_sf"/>
</dbReference>
<dbReference type="InterPro" id="IPR002639">
    <property type="entry name" value="UreF"/>
</dbReference>